<evidence type="ECO:0000313" key="2">
    <source>
        <dbReference type="Proteomes" id="UP001207440"/>
    </source>
</evidence>
<name>A0AAP3AL06_RIEAN</name>
<organism evidence="1 2">
    <name type="scientific">Riemerella anatipestifer</name>
    <name type="common">Moraxella anatipestifer</name>
    <dbReference type="NCBI Taxonomy" id="34085"/>
    <lineage>
        <taxon>Bacteria</taxon>
        <taxon>Pseudomonadati</taxon>
        <taxon>Bacteroidota</taxon>
        <taxon>Flavobacteriia</taxon>
        <taxon>Flavobacteriales</taxon>
        <taxon>Weeksellaceae</taxon>
        <taxon>Riemerella</taxon>
    </lineage>
</organism>
<comment type="caution">
    <text evidence="1">The sequence shown here is derived from an EMBL/GenBank/DDBJ whole genome shotgun (WGS) entry which is preliminary data.</text>
</comment>
<sequence length="77" mass="8731">MVADSDERHIEHLLISKQGEWKNSPLTGCDIQKAQNGSITRMLDRHIRIQLEADGFNIEKLTLSPQGIQIQGEYGKE</sequence>
<accession>A0AAP3AL06</accession>
<dbReference type="EMBL" id="JAOZYT010000019">
    <property type="protein sequence ID" value="MCW0523547.1"/>
    <property type="molecule type" value="Genomic_DNA"/>
</dbReference>
<dbReference type="RefSeq" id="WP_237190287.1">
    <property type="nucleotide sequence ID" value="NZ_CP029760.1"/>
</dbReference>
<gene>
    <name evidence="1" type="ORF">OKE68_04350</name>
</gene>
<reference evidence="1" key="1">
    <citation type="submission" date="2022-10" db="EMBL/GenBank/DDBJ databases">
        <title>Sifting through the core-genome to identify putative cross-protective antigens against Riemerella anatipestifer.</title>
        <authorList>
            <person name="Zheng X."/>
            <person name="Zhang W."/>
        </authorList>
    </citation>
    <scope>NUCLEOTIDE SEQUENCE</scope>
    <source>
        <strain evidence="1">ZWRA178</strain>
    </source>
</reference>
<dbReference type="Proteomes" id="UP001207440">
    <property type="component" value="Unassembled WGS sequence"/>
</dbReference>
<proteinExistence type="predicted"/>
<dbReference type="AlphaFoldDB" id="A0AAP3AL06"/>
<protein>
    <submittedName>
        <fullName evidence="1">Uncharacterized protein</fullName>
    </submittedName>
</protein>
<evidence type="ECO:0000313" key="1">
    <source>
        <dbReference type="EMBL" id="MCW0523547.1"/>
    </source>
</evidence>